<keyword evidence="2" id="KW-1185">Reference proteome</keyword>
<accession>A0A9P7W2K8</accession>
<proteinExistence type="predicted"/>
<dbReference type="RefSeq" id="XP_043045676.1">
    <property type="nucleotide sequence ID" value="XM_043190858.1"/>
</dbReference>
<gene>
    <name evidence="1" type="ORF">BT62DRAFT_999936</name>
</gene>
<reference evidence="1" key="1">
    <citation type="submission" date="2020-11" db="EMBL/GenBank/DDBJ databases">
        <title>Adaptations for nitrogen fixation in a non-lichenized fungal sporocarp promotes dispersal by wood-feeding termites.</title>
        <authorList>
            <consortium name="DOE Joint Genome Institute"/>
            <person name="Koch R.A."/>
            <person name="Yoon G."/>
            <person name="Arayal U."/>
            <person name="Lail K."/>
            <person name="Amirebrahimi M."/>
            <person name="Labutti K."/>
            <person name="Lipzen A."/>
            <person name="Riley R."/>
            <person name="Barry K."/>
            <person name="Henrissat B."/>
            <person name="Grigoriev I.V."/>
            <person name="Herr J.R."/>
            <person name="Aime M.C."/>
        </authorList>
    </citation>
    <scope>NUCLEOTIDE SEQUENCE</scope>
    <source>
        <strain evidence="1">MCA 3950</strain>
    </source>
</reference>
<evidence type="ECO:0000313" key="1">
    <source>
        <dbReference type="EMBL" id="KAG7452176.1"/>
    </source>
</evidence>
<dbReference type="EMBL" id="MU250524">
    <property type="protein sequence ID" value="KAG7452176.1"/>
    <property type="molecule type" value="Genomic_DNA"/>
</dbReference>
<name>A0A9P7W2K8_9AGAR</name>
<evidence type="ECO:0000313" key="2">
    <source>
        <dbReference type="Proteomes" id="UP000812287"/>
    </source>
</evidence>
<organism evidence="1 2">
    <name type="scientific">Guyanagaster necrorhizus</name>
    <dbReference type="NCBI Taxonomy" id="856835"/>
    <lineage>
        <taxon>Eukaryota</taxon>
        <taxon>Fungi</taxon>
        <taxon>Dikarya</taxon>
        <taxon>Basidiomycota</taxon>
        <taxon>Agaricomycotina</taxon>
        <taxon>Agaricomycetes</taxon>
        <taxon>Agaricomycetidae</taxon>
        <taxon>Agaricales</taxon>
        <taxon>Marasmiineae</taxon>
        <taxon>Physalacriaceae</taxon>
        <taxon>Guyanagaster</taxon>
    </lineage>
</organism>
<comment type="caution">
    <text evidence="1">The sequence shown here is derived from an EMBL/GenBank/DDBJ whole genome shotgun (WGS) entry which is preliminary data.</text>
</comment>
<dbReference type="Proteomes" id="UP000812287">
    <property type="component" value="Unassembled WGS sequence"/>
</dbReference>
<dbReference type="GeneID" id="66113155"/>
<protein>
    <submittedName>
        <fullName evidence="1">Uncharacterized protein</fullName>
    </submittedName>
</protein>
<sequence length="106" mass="11894">MWFRVSRAADTLASYSAFASTANHFPQSFCLSDHCDSTPGANVRNRSRPQIFAIEQYLSVDLCLPPLPPLPFPTSRIETKERLINVPDLLIHPSSPRLDELAQLLD</sequence>
<dbReference type="AlphaFoldDB" id="A0A9P7W2K8"/>